<dbReference type="AlphaFoldDB" id="Q5QZG2"/>
<evidence type="ECO:0000313" key="3">
    <source>
        <dbReference type="Proteomes" id="UP000001171"/>
    </source>
</evidence>
<keyword evidence="1" id="KW-1133">Transmembrane helix</keyword>
<keyword evidence="1" id="KW-0472">Membrane</keyword>
<evidence type="ECO:0000313" key="2">
    <source>
        <dbReference type="EMBL" id="AAV83433.1"/>
    </source>
</evidence>
<evidence type="ECO:0000256" key="1">
    <source>
        <dbReference type="SAM" id="Phobius"/>
    </source>
</evidence>
<keyword evidence="1" id="KW-0812">Transmembrane</keyword>
<gene>
    <name evidence="2" type="ordered locus">IL2601</name>
</gene>
<dbReference type="EMBL" id="AE017340">
    <property type="protein sequence ID" value="AAV83433.1"/>
    <property type="molecule type" value="Genomic_DNA"/>
</dbReference>
<accession>Q5QZG2</accession>
<proteinExistence type="predicted"/>
<keyword evidence="3" id="KW-1185">Reference proteome</keyword>
<dbReference type="HOGENOM" id="CLU_145332_0_0_6"/>
<protein>
    <submittedName>
        <fullName evidence="2">Uncharacterized protein</fullName>
    </submittedName>
</protein>
<dbReference type="Proteomes" id="UP000001171">
    <property type="component" value="Chromosome"/>
</dbReference>
<dbReference type="KEGG" id="ilo:IL2601"/>
<organism evidence="2 3">
    <name type="scientific">Idiomarina loihiensis (strain ATCC BAA-735 / DSM 15497 / L2-TR)</name>
    <dbReference type="NCBI Taxonomy" id="283942"/>
    <lineage>
        <taxon>Bacteria</taxon>
        <taxon>Pseudomonadati</taxon>
        <taxon>Pseudomonadota</taxon>
        <taxon>Gammaproteobacteria</taxon>
        <taxon>Alteromonadales</taxon>
        <taxon>Idiomarinaceae</taxon>
        <taxon>Idiomarina</taxon>
    </lineage>
</organism>
<reference evidence="2 3" key="1">
    <citation type="journal article" date="2004" name="Proc. Natl. Acad. Sci. U.S.A.">
        <title>Genome sequence of the deep-sea gamma-proteobacterium Idiomarina loihiensis reveals amino acid fermentation as a source of carbon and energy.</title>
        <authorList>
            <person name="Hou S."/>
            <person name="Saw J.H."/>
            <person name="Lee K.S."/>
            <person name="Freitas T.A."/>
            <person name="Belisle C."/>
            <person name="Kawarabayasi Y."/>
            <person name="Donachie S.P."/>
            <person name="Pikina A."/>
            <person name="Galperin M.Y."/>
            <person name="Koonin E.V."/>
            <person name="Makarova K.S."/>
            <person name="Omelchenko M.V."/>
            <person name="Sorokin A."/>
            <person name="Wolf Y.I."/>
            <person name="Li Q.X."/>
            <person name="Keum Y.S."/>
            <person name="Campbell S."/>
            <person name="Denery J."/>
            <person name="Aizawa S."/>
            <person name="Shibata S."/>
            <person name="Malahoff A."/>
            <person name="Alam M."/>
        </authorList>
    </citation>
    <scope>NUCLEOTIDE SEQUENCE [LARGE SCALE GENOMIC DNA]</scope>
    <source>
        <strain evidence="3">ATCC BAA-735 / DSM 15497 / L2-TR</strain>
    </source>
</reference>
<sequence length="114" mass="13144">MGNGGDNSAAFVAMLLPIMLFSTFIYMPYRIITDPTKKYRFDDDYLYIDSKSHTEQIKLGAINDVLVKPKWMRLLATPYIILHAKGKEIKIPSGFKLSNEDYVYFKSKVVVKEQ</sequence>
<name>Q5QZG2_IDILO</name>
<feature type="transmembrane region" description="Helical" evidence="1">
    <location>
        <begin position="12"/>
        <end position="32"/>
    </location>
</feature>